<keyword evidence="2" id="KW-0238">DNA-binding</keyword>
<dbReference type="SUPFAM" id="SSF46689">
    <property type="entry name" value="Homeodomain-like"/>
    <property type="match status" value="1"/>
</dbReference>
<feature type="compositionally biased region" description="Polar residues" evidence="4">
    <location>
        <begin position="524"/>
        <end position="534"/>
    </location>
</feature>
<evidence type="ECO:0000259" key="5">
    <source>
        <dbReference type="PROSITE" id="PS51253"/>
    </source>
</evidence>
<dbReference type="InterPro" id="IPR006600">
    <property type="entry name" value="HTH_CenpB_DNA-bd_dom"/>
</dbReference>
<dbReference type="InterPro" id="IPR050863">
    <property type="entry name" value="CenT-Element_Derived"/>
</dbReference>
<feature type="compositionally biased region" description="Polar residues" evidence="4">
    <location>
        <begin position="502"/>
        <end position="512"/>
    </location>
</feature>
<dbReference type="RefSeq" id="XP_050511641.1">
    <property type="nucleotide sequence ID" value="XM_050655684.1"/>
</dbReference>
<evidence type="ECO:0000313" key="7">
    <source>
        <dbReference type="Proteomes" id="UP001652700"/>
    </source>
</evidence>
<dbReference type="InterPro" id="IPR036397">
    <property type="entry name" value="RNaseH_sf"/>
</dbReference>
<dbReference type="Proteomes" id="UP001652700">
    <property type="component" value="Unplaced"/>
</dbReference>
<dbReference type="PROSITE" id="PS51253">
    <property type="entry name" value="HTH_CENPB"/>
    <property type="match status" value="1"/>
</dbReference>
<evidence type="ECO:0000256" key="3">
    <source>
        <dbReference type="ARBA" id="ARBA00023242"/>
    </source>
</evidence>
<evidence type="ECO:0000313" key="6">
    <source>
        <dbReference type="EnsemblMetazoa" id="XP_050511641.1"/>
    </source>
</evidence>
<evidence type="ECO:0000256" key="1">
    <source>
        <dbReference type="ARBA" id="ARBA00004123"/>
    </source>
</evidence>
<dbReference type="GeneID" id="126887826"/>
<name>A0ABM5KN68_DIAVI</name>
<dbReference type="Pfam" id="PF05225">
    <property type="entry name" value="HTH_psq"/>
    <property type="match status" value="1"/>
</dbReference>
<accession>A0ABM5KN68</accession>
<evidence type="ECO:0000256" key="2">
    <source>
        <dbReference type="ARBA" id="ARBA00023125"/>
    </source>
</evidence>
<comment type="subcellular location">
    <subcellularLocation>
        <location evidence="1">Nucleus</location>
    </subcellularLocation>
</comment>
<dbReference type="Gene3D" id="3.30.420.10">
    <property type="entry name" value="Ribonuclease H-like superfamily/Ribonuclease H"/>
    <property type="match status" value="1"/>
</dbReference>
<reference evidence="6" key="1">
    <citation type="submission" date="2025-05" db="UniProtKB">
        <authorList>
            <consortium name="EnsemblMetazoa"/>
        </authorList>
    </citation>
    <scope>IDENTIFICATION</scope>
</reference>
<keyword evidence="3" id="KW-0539">Nucleus</keyword>
<feature type="region of interest" description="Disordered" evidence="4">
    <location>
        <begin position="502"/>
        <end position="534"/>
    </location>
</feature>
<dbReference type="PANTHER" id="PTHR19303">
    <property type="entry name" value="TRANSPOSON"/>
    <property type="match status" value="1"/>
</dbReference>
<proteinExistence type="predicted"/>
<dbReference type="Pfam" id="PF03184">
    <property type="entry name" value="DDE_1"/>
    <property type="match status" value="1"/>
</dbReference>
<dbReference type="InterPro" id="IPR009057">
    <property type="entry name" value="Homeodomain-like_sf"/>
</dbReference>
<dbReference type="EnsemblMetazoa" id="XM_050655684.1">
    <property type="protein sequence ID" value="XP_050511641.1"/>
    <property type="gene ID" value="LOC126887826"/>
</dbReference>
<dbReference type="InterPro" id="IPR007889">
    <property type="entry name" value="HTH_Psq"/>
</dbReference>
<organism evidence="6 7">
    <name type="scientific">Diabrotica virgifera virgifera</name>
    <name type="common">western corn rootworm</name>
    <dbReference type="NCBI Taxonomy" id="50390"/>
    <lineage>
        <taxon>Eukaryota</taxon>
        <taxon>Metazoa</taxon>
        <taxon>Ecdysozoa</taxon>
        <taxon>Arthropoda</taxon>
        <taxon>Hexapoda</taxon>
        <taxon>Insecta</taxon>
        <taxon>Pterygota</taxon>
        <taxon>Neoptera</taxon>
        <taxon>Endopterygota</taxon>
        <taxon>Coleoptera</taxon>
        <taxon>Polyphaga</taxon>
        <taxon>Cucujiformia</taxon>
        <taxon>Chrysomeloidea</taxon>
        <taxon>Chrysomelidae</taxon>
        <taxon>Galerucinae</taxon>
        <taxon>Diabroticina</taxon>
        <taxon>Diabroticites</taxon>
        <taxon>Diabrotica</taxon>
    </lineage>
</organism>
<dbReference type="Pfam" id="PF03221">
    <property type="entry name" value="HTH_Tnp_Tc5"/>
    <property type="match status" value="1"/>
</dbReference>
<evidence type="ECO:0000256" key="4">
    <source>
        <dbReference type="SAM" id="MobiDB-lite"/>
    </source>
</evidence>
<sequence>MDTQRGKKRPFFKWTEDKMSLAIDAVKNVGMSKKCAAKEFCVPRTTLKRRLENNCLKRKMGPKIILSEGEEKLLANWILSMGRTGFPVNATNLLSTVHKIMKETGRSTVFKDGMPGKTWFAAFLRRHPEIKKRRAESITKSRAAVSKADIEKWFNEIENYLKEEGMIDILKYPNRIYNADETGFSIDPKSGIVLGPAKLEEDFYERKSNAEKEQITVMACFSADGITVPPMVIIYPYKKIPKDIVNSAPPEWAVGRSDSGWMNSEVFYEYIGNHFLPYLKEKNIPQPVLFFVDGHRSHLTKQVSELCEASGIILVALFPNATHILQPAGVSIFKPLKTGWQTIARTWKFENFPKDVTKYTFATILSTVFKKYATESTIRNGFRKCGLFPFEKSNVDYTKCVSTRQVVDPTNLSDIKNTIITKGNILSELEKKIPPLELNHFRTNFDNKDDWKGDLQFKKLYEVWAEFKNEALLVTNKHKHVTGEDDSNLMEGNEEMSISFSVPTASTSTPNGKQREESVILPNEEQSQNGNSTILQDKSTTSLNVSESFLSPDKLENVALYKDKEDQGYVVSTPFKKCLIFPKTPKKEPPKRKRKIFPAVVSTTLYRAHYDNITSKSGPSKQSQIKIKKPAVKRKVISESESSADDVPYCDEDLDASDVENYTIKNIHDGDFVIIKYNGNLYPGKVIKANQEGAEVSSMEKAGYDWKWPEKEDVLFYFYEDIKKIIREPLVKGKRGYYSVPELSSFL</sequence>
<dbReference type="InterPro" id="IPR004875">
    <property type="entry name" value="DDE_SF_endonuclease_dom"/>
</dbReference>
<dbReference type="Gene3D" id="1.10.10.60">
    <property type="entry name" value="Homeodomain-like"/>
    <property type="match status" value="1"/>
</dbReference>
<dbReference type="PANTHER" id="PTHR19303:SF74">
    <property type="entry name" value="POGO TRANSPOSABLE ELEMENT WITH KRAB DOMAIN"/>
    <property type="match status" value="1"/>
</dbReference>
<keyword evidence="7" id="KW-1185">Reference proteome</keyword>
<feature type="domain" description="HTH CENPB-type" evidence="5">
    <location>
        <begin position="58"/>
        <end position="133"/>
    </location>
</feature>
<protein>
    <recommendedName>
        <fullName evidence="5">HTH CENPB-type domain-containing protein</fullName>
    </recommendedName>
</protein>